<keyword evidence="3" id="KW-1185">Reference proteome</keyword>
<comment type="caution">
    <text evidence="2">The sequence shown here is derived from an EMBL/GenBank/DDBJ whole genome shotgun (WGS) entry which is preliminary data.</text>
</comment>
<sequence length="135" mass="15794">MDVLQSLFNPQKMCAIQQIPLSVIDHEDSWMWKFDSKGIYTLKSGYKYQYNQLPRAPTLTKDLWRYVWKLELPAKVLNFLWQALSNILPICMNLIHRYVAISGLCLVCNHEPETVLHCLITYPFARDCWVTSNVG</sequence>
<evidence type="ECO:0000259" key="1">
    <source>
        <dbReference type="Pfam" id="PF13966"/>
    </source>
</evidence>
<dbReference type="EMBL" id="JARPOI010000008">
    <property type="protein sequence ID" value="KAJ9175223.1"/>
    <property type="molecule type" value="Genomic_DNA"/>
</dbReference>
<reference evidence="2 3" key="1">
    <citation type="journal article" date="2023" name="Plant Biotechnol. J.">
        <title>Chromosome-level wild Hevea brasiliensis genome provides new tools for genomic-assisted breeding and valuable loci to elevate rubber yield.</title>
        <authorList>
            <person name="Cheng H."/>
            <person name="Song X."/>
            <person name="Hu Y."/>
            <person name="Wu T."/>
            <person name="Yang Q."/>
            <person name="An Z."/>
            <person name="Feng S."/>
            <person name="Deng Z."/>
            <person name="Wu W."/>
            <person name="Zeng X."/>
            <person name="Tu M."/>
            <person name="Wang X."/>
            <person name="Huang H."/>
        </authorList>
    </citation>
    <scope>NUCLEOTIDE SEQUENCE [LARGE SCALE GENOMIC DNA]</scope>
    <source>
        <strain evidence="2">MT/VB/25A 57/8</strain>
    </source>
</reference>
<dbReference type="InterPro" id="IPR026960">
    <property type="entry name" value="RVT-Znf"/>
</dbReference>
<name>A0ABQ9M8H7_HEVBR</name>
<dbReference type="Pfam" id="PF13966">
    <property type="entry name" value="zf-RVT"/>
    <property type="match status" value="1"/>
</dbReference>
<evidence type="ECO:0000313" key="3">
    <source>
        <dbReference type="Proteomes" id="UP001174677"/>
    </source>
</evidence>
<protein>
    <recommendedName>
        <fullName evidence="1">Reverse transcriptase zinc-binding domain-containing protein</fullName>
    </recommendedName>
</protein>
<gene>
    <name evidence="2" type="ORF">P3X46_013800</name>
</gene>
<feature type="domain" description="Reverse transcriptase zinc-binding" evidence="1">
    <location>
        <begin position="40"/>
        <end position="129"/>
    </location>
</feature>
<dbReference type="Proteomes" id="UP001174677">
    <property type="component" value="Chromosome 8"/>
</dbReference>
<proteinExistence type="predicted"/>
<accession>A0ABQ9M8H7</accession>
<organism evidence="2 3">
    <name type="scientific">Hevea brasiliensis</name>
    <name type="common">Para rubber tree</name>
    <name type="synonym">Siphonia brasiliensis</name>
    <dbReference type="NCBI Taxonomy" id="3981"/>
    <lineage>
        <taxon>Eukaryota</taxon>
        <taxon>Viridiplantae</taxon>
        <taxon>Streptophyta</taxon>
        <taxon>Embryophyta</taxon>
        <taxon>Tracheophyta</taxon>
        <taxon>Spermatophyta</taxon>
        <taxon>Magnoliopsida</taxon>
        <taxon>eudicotyledons</taxon>
        <taxon>Gunneridae</taxon>
        <taxon>Pentapetalae</taxon>
        <taxon>rosids</taxon>
        <taxon>fabids</taxon>
        <taxon>Malpighiales</taxon>
        <taxon>Euphorbiaceae</taxon>
        <taxon>Crotonoideae</taxon>
        <taxon>Micrandreae</taxon>
        <taxon>Hevea</taxon>
    </lineage>
</organism>
<evidence type="ECO:0000313" key="2">
    <source>
        <dbReference type="EMBL" id="KAJ9175223.1"/>
    </source>
</evidence>